<dbReference type="PANTHER" id="PTHR46146">
    <property type="entry name" value="SERINE/THREONINE-PROTEIN KINASE-LIKE PROTEIN CCR4"/>
    <property type="match status" value="1"/>
</dbReference>
<accession>A0A0E0FJV6</accession>
<dbReference type="EC" id="2.7.11.1" evidence="1"/>
<keyword evidence="3" id="KW-0808">Transferase</keyword>
<dbReference type="PROSITE" id="PS00107">
    <property type="entry name" value="PROTEIN_KINASE_ATP"/>
    <property type="match status" value="1"/>
</dbReference>
<dbReference type="GO" id="GO:0005524">
    <property type="term" value="F:ATP binding"/>
    <property type="evidence" value="ECO:0007669"/>
    <property type="project" value="UniProtKB-UniRule"/>
</dbReference>
<dbReference type="PROSITE" id="PS00108">
    <property type="entry name" value="PROTEIN_KINASE_ST"/>
    <property type="match status" value="1"/>
</dbReference>
<feature type="binding site" evidence="9">
    <location>
        <position position="48"/>
    </location>
    <ligand>
        <name>ATP</name>
        <dbReference type="ChEBI" id="CHEBI:30616"/>
    </ligand>
</feature>
<evidence type="ECO:0000256" key="1">
    <source>
        <dbReference type="ARBA" id="ARBA00012513"/>
    </source>
</evidence>
<evidence type="ECO:0000256" key="4">
    <source>
        <dbReference type="ARBA" id="ARBA00022741"/>
    </source>
</evidence>
<evidence type="ECO:0000256" key="8">
    <source>
        <dbReference type="ARBA" id="ARBA00048679"/>
    </source>
</evidence>
<dbReference type="GO" id="GO:0004674">
    <property type="term" value="F:protein serine/threonine kinase activity"/>
    <property type="evidence" value="ECO:0007669"/>
    <property type="project" value="UniProtKB-KW"/>
</dbReference>
<dbReference type="InterPro" id="IPR017441">
    <property type="entry name" value="Protein_kinase_ATP_BS"/>
</dbReference>
<evidence type="ECO:0000256" key="2">
    <source>
        <dbReference type="ARBA" id="ARBA00022527"/>
    </source>
</evidence>
<reference evidence="13" key="2">
    <citation type="submission" date="2018-04" db="EMBL/GenBank/DDBJ databases">
        <title>OnivRS2 (Oryza nivara Reference Sequence Version 2).</title>
        <authorList>
            <person name="Zhang J."/>
            <person name="Kudrna D."/>
            <person name="Lee S."/>
            <person name="Talag J."/>
            <person name="Rajasekar S."/>
            <person name="Welchert J."/>
            <person name="Hsing Y.-I."/>
            <person name="Wing R.A."/>
        </authorList>
    </citation>
    <scope>NUCLEOTIDE SEQUENCE [LARGE SCALE GENOMIC DNA]</scope>
</reference>
<keyword evidence="5" id="KW-0418">Kinase</keyword>
<keyword evidence="4 9" id="KW-0547">Nucleotide-binding</keyword>
<dbReference type="InterPro" id="IPR001245">
    <property type="entry name" value="Ser-Thr/Tyr_kinase_cat_dom"/>
</dbReference>
<comment type="catalytic activity">
    <reaction evidence="7">
        <text>L-threonyl-[protein] + ATP = O-phospho-L-threonyl-[protein] + ADP + H(+)</text>
        <dbReference type="Rhea" id="RHEA:46608"/>
        <dbReference type="Rhea" id="RHEA-COMP:11060"/>
        <dbReference type="Rhea" id="RHEA-COMP:11605"/>
        <dbReference type="ChEBI" id="CHEBI:15378"/>
        <dbReference type="ChEBI" id="CHEBI:30013"/>
        <dbReference type="ChEBI" id="CHEBI:30616"/>
        <dbReference type="ChEBI" id="CHEBI:61977"/>
        <dbReference type="ChEBI" id="CHEBI:456216"/>
        <dbReference type="EC" id="2.7.11.1"/>
    </reaction>
</comment>
<dbReference type="InterPro" id="IPR008271">
    <property type="entry name" value="Ser/Thr_kinase_AS"/>
</dbReference>
<evidence type="ECO:0000256" key="10">
    <source>
        <dbReference type="RuleBase" id="RU000304"/>
    </source>
</evidence>
<dbReference type="InterPro" id="IPR011009">
    <property type="entry name" value="Kinase-like_dom_sf"/>
</dbReference>
<dbReference type="Gramene" id="ONIVA01G13080.1">
    <property type="protein sequence ID" value="ONIVA01G13080.1"/>
    <property type="gene ID" value="ONIVA01G13080"/>
</dbReference>
<dbReference type="OMA" id="PCYTTPG"/>
<evidence type="ECO:0000256" key="3">
    <source>
        <dbReference type="ARBA" id="ARBA00022679"/>
    </source>
</evidence>
<dbReference type="PANTHER" id="PTHR46146:SF23">
    <property type="entry name" value="PROTEIN KINASE DOMAIN-CONTAINING PROTEIN"/>
    <property type="match status" value="1"/>
</dbReference>
<proteinExistence type="inferred from homology"/>
<dbReference type="SUPFAM" id="SSF56112">
    <property type="entry name" value="Protein kinase-like (PK-like)"/>
    <property type="match status" value="1"/>
</dbReference>
<dbReference type="HOGENOM" id="CLU_000288_21_4_1"/>
<dbReference type="EnsemblPlants" id="ONIVA01G13080.1">
    <property type="protein sequence ID" value="ONIVA01G13080.1"/>
    <property type="gene ID" value="ONIVA01G13080"/>
</dbReference>
<dbReference type="FunFam" id="1.10.510.10:FF:000809">
    <property type="entry name" value="Serine/threonine-protein kinase-like protein At5g23170"/>
    <property type="match status" value="1"/>
</dbReference>
<dbReference type="InterPro" id="IPR000719">
    <property type="entry name" value="Prot_kinase_dom"/>
</dbReference>
<evidence type="ECO:0000313" key="14">
    <source>
        <dbReference type="Proteomes" id="UP000006591"/>
    </source>
</evidence>
<reference evidence="13" key="1">
    <citation type="submission" date="2015-04" db="UniProtKB">
        <authorList>
            <consortium name="EnsemblPlants"/>
        </authorList>
    </citation>
    <scope>IDENTIFICATION</scope>
    <source>
        <strain evidence="13">SL10</strain>
    </source>
</reference>
<dbReference type="Gene3D" id="3.30.200.20">
    <property type="entry name" value="Phosphorylase Kinase, domain 1"/>
    <property type="match status" value="1"/>
</dbReference>
<dbReference type="eggNOG" id="KOG1187">
    <property type="taxonomic scope" value="Eukaryota"/>
</dbReference>
<dbReference type="Pfam" id="PF07714">
    <property type="entry name" value="PK_Tyr_Ser-Thr"/>
    <property type="match status" value="1"/>
</dbReference>
<name>A0A0E0FJV6_ORYNI</name>
<sequence>MREFSFEEVEAATGGFAAKNLVGKGSHGNVYVARLVCGGDGGGGRVRKKKVVVVAVKRASHALGEAKLANEIAVLAAAGEVAGVVNLVGVAAGRREGERMLVMEYMADGSLHDLLHRPTTARQPPPPWPRRVEIALDVAEAVRALHGGEPRVIHRDVKSANILLGRDGRARLADFSLAVKVPAAPGGGGATAAAAGPAPAGTIGYLDPCYTEPGRLGPESDVFSFGVVLLELVSGRKVMDVSASPSSIVAWAVPLVAAGMAREVLDGRLPAPRRAREERAVARVLAVAARCVSEAVERRPAMSDVVAELHAALESAGWPRRPRRRGDAHGLAGTLYRRVVSWGASRLHVRRRRVRTSKIECTEHSGSEGSGAQAQPNYPGSNPRLSNSNKNIFDIN</sequence>
<evidence type="ECO:0000256" key="11">
    <source>
        <dbReference type="SAM" id="MobiDB-lite"/>
    </source>
</evidence>
<dbReference type="FunFam" id="3.30.200.20:FF:001014">
    <property type="entry name" value="Serine/threonine-protein kinase-like protein"/>
    <property type="match status" value="1"/>
</dbReference>
<evidence type="ECO:0000259" key="12">
    <source>
        <dbReference type="PROSITE" id="PS50011"/>
    </source>
</evidence>
<protein>
    <recommendedName>
        <fullName evidence="1">non-specific serine/threonine protein kinase</fullName>
        <ecNumber evidence="1">2.7.11.1</ecNumber>
    </recommendedName>
</protein>
<evidence type="ECO:0000256" key="6">
    <source>
        <dbReference type="ARBA" id="ARBA00022840"/>
    </source>
</evidence>
<keyword evidence="6 9" id="KW-0067">ATP-binding</keyword>
<keyword evidence="2 10" id="KW-0723">Serine/threonine-protein kinase</keyword>
<dbReference type="PROSITE" id="PS50011">
    <property type="entry name" value="PROTEIN_KINASE_DOM"/>
    <property type="match status" value="1"/>
</dbReference>
<evidence type="ECO:0000313" key="13">
    <source>
        <dbReference type="EnsemblPlants" id="ONIVA01G13080.1"/>
    </source>
</evidence>
<dbReference type="AlphaFoldDB" id="A0A0E0FJV6"/>
<keyword evidence="14" id="KW-1185">Reference proteome</keyword>
<feature type="compositionally biased region" description="Polar residues" evidence="11">
    <location>
        <begin position="370"/>
        <end position="396"/>
    </location>
</feature>
<evidence type="ECO:0000256" key="5">
    <source>
        <dbReference type="ARBA" id="ARBA00022777"/>
    </source>
</evidence>
<comment type="similarity">
    <text evidence="10">Belongs to the protein kinase superfamily.</text>
</comment>
<feature type="region of interest" description="Disordered" evidence="11">
    <location>
        <begin position="360"/>
        <end position="396"/>
    </location>
</feature>
<evidence type="ECO:0000256" key="7">
    <source>
        <dbReference type="ARBA" id="ARBA00047899"/>
    </source>
</evidence>
<organism evidence="13">
    <name type="scientific">Oryza nivara</name>
    <name type="common">Indian wild rice</name>
    <name type="synonym">Oryza sativa f. spontanea</name>
    <dbReference type="NCBI Taxonomy" id="4536"/>
    <lineage>
        <taxon>Eukaryota</taxon>
        <taxon>Viridiplantae</taxon>
        <taxon>Streptophyta</taxon>
        <taxon>Embryophyta</taxon>
        <taxon>Tracheophyta</taxon>
        <taxon>Spermatophyta</taxon>
        <taxon>Magnoliopsida</taxon>
        <taxon>Liliopsida</taxon>
        <taxon>Poales</taxon>
        <taxon>Poaceae</taxon>
        <taxon>BOP clade</taxon>
        <taxon>Oryzoideae</taxon>
        <taxon>Oryzeae</taxon>
        <taxon>Oryzinae</taxon>
        <taxon>Oryza</taxon>
    </lineage>
</organism>
<evidence type="ECO:0000256" key="9">
    <source>
        <dbReference type="PROSITE-ProRule" id="PRU10141"/>
    </source>
</evidence>
<dbReference type="Gene3D" id="1.10.510.10">
    <property type="entry name" value="Transferase(Phosphotransferase) domain 1"/>
    <property type="match status" value="1"/>
</dbReference>
<dbReference type="STRING" id="4536.A0A0E0FJV6"/>
<dbReference type="SMART" id="SM00220">
    <property type="entry name" value="S_TKc"/>
    <property type="match status" value="1"/>
</dbReference>
<feature type="domain" description="Protein kinase" evidence="12">
    <location>
        <begin position="16"/>
        <end position="313"/>
    </location>
</feature>
<comment type="catalytic activity">
    <reaction evidence="8">
        <text>L-seryl-[protein] + ATP = O-phospho-L-seryl-[protein] + ADP + H(+)</text>
        <dbReference type="Rhea" id="RHEA:17989"/>
        <dbReference type="Rhea" id="RHEA-COMP:9863"/>
        <dbReference type="Rhea" id="RHEA-COMP:11604"/>
        <dbReference type="ChEBI" id="CHEBI:15378"/>
        <dbReference type="ChEBI" id="CHEBI:29999"/>
        <dbReference type="ChEBI" id="CHEBI:30616"/>
        <dbReference type="ChEBI" id="CHEBI:83421"/>
        <dbReference type="ChEBI" id="CHEBI:456216"/>
        <dbReference type="EC" id="2.7.11.1"/>
    </reaction>
</comment>
<dbReference type="Proteomes" id="UP000006591">
    <property type="component" value="Chromosome 1"/>
</dbReference>